<dbReference type="Proteomes" id="UP000777440">
    <property type="component" value="Unassembled WGS sequence"/>
</dbReference>
<evidence type="ECO:0000313" key="5">
    <source>
        <dbReference type="EMBL" id="MBW9110054.1"/>
    </source>
</evidence>
<dbReference type="PANTHER" id="PTHR30373:SF2">
    <property type="entry name" value="UPF0603 PROTEIN YGCG"/>
    <property type="match status" value="1"/>
</dbReference>
<evidence type="ECO:0000256" key="2">
    <source>
        <dbReference type="SAM" id="MobiDB-lite"/>
    </source>
</evidence>
<evidence type="ECO:0000259" key="4">
    <source>
        <dbReference type="Pfam" id="PF04536"/>
    </source>
</evidence>
<dbReference type="Gene3D" id="3.10.310.50">
    <property type="match status" value="1"/>
</dbReference>
<feature type="coiled-coil region" evidence="1">
    <location>
        <begin position="301"/>
        <end position="335"/>
    </location>
</feature>
<keyword evidence="3" id="KW-1133">Transmembrane helix</keyword>
<feature type="region of interest" description="Disordered" evidence="2">
    <location>
        <begin position="646"/>
        <end position="673"/>
    </location>
</feature>
<dbReference type="PANTHER" id="PTHR30373">
    <property type="entry name" value="UPF0603 PROTEIN YGCG"/>
    <property type="match status" value="1"/>
</dbReference>
<feature type="coiled-coil region" evidence="1">
    <location>
        <begin position="486"/>
        <end position="513"/>
    </location>
</feature>
<sequence length="673" mass="68661">MRPRWAAALASAAVVAVMAIGGGAALATAPVTLGSGYVLDDADVLSPEEESEAQSRLEQLRTDTGLDLWVVYVEQFSEPADAAEWANQTADDNGLGPTQYLLAISTEGRQYYLSGDSSGPLTGDQLAAIEQQQIQPALRQDDWLGAVDAAADGITDAAGGGSGTPGADSGGSGWFTWLLVIVVVGVGLVLLVMFLRRRRTGAVTAGPAGPPQPTIEELERRASSLLVETDDALKTSAQELGFAKAQFGDAATTEFEAAIATAQQSLDEAFGLKQKLDDHIPDSEQEKRAWNERIIALCEASNALLDEKAAAFDELRKLEQNAPEALARVHDAKMKAEASLGQAASRLQSLQTAYAPEALATVVDNPDQARQRLAFADEQLAAAQAAIGAGDGGEAAVGIRAAEEAVGQATLLENAVDKLATDLAEGERSAAALVTELESDIAVASALPDADGRIAGVIASTRQQLDAARGQLTGTAKRPLAALQSLEAANAQIDALVQGVRDAEAQAQRARQMVGQVMMQAQAQVSAAEDYITARRGAVGAQARTRLAEAGASLARAHALQASDPQQAMQQAQRADQLAGQAIQLAQNDVGAFDAGAGGMFGGAPQGGGGGMLGAVLGGIVLNSVLGGGRSSGGLGGGLGGMLGGGGGRSSGGMRPGSFGGGGTRARRGGGRF</sequence>
<comment type="caution">
    <text evidence="5">The sequence shown here is derived from an EMBL/GenBank/DDBJ whole genome shotgun (WGS) entry which is preliminary data.</text>
</comment>
<keyword evidence="3" id="KW-0812">Transmembrane</keyword>
<protein>
    <submittedName>
        <fullName evidence="5">TPM domain-containing protein</fullName>
    </submittedName>
</protein>
<dbReference type="EMBL" id="JAEUAX010000004">
    <property type="protein sequence ID" value="MBW9110054.1"/>
    <property type="molecule type" value="Genomic_DNA"/>
</dbReference>
<feature type="compositionally biased region" description="Gly residues" evidence="2">
    <location>
        <begin position="646"/>
        <end position="664"/>
    </location>
</feature>
<dbReference type="InterPro" id="IPR007621">
    <property type="entry name" value="TPM_dom"/>
</dbReference>
<organism evidence="5 6">
    <name type="scientific">Microbacterium ureisolvens</name>
    <dbReference type="NCBI Taxonomy" id="2781186"/>
    <lineage>
        <taxon>Bacteria</taxon>
        <taxon>Bacillati</taxon>
        <taxon>Actinomycetota</taxon>
        <taxon>Actinomycetes</taxon>
        <taxon>Micrococcales</taxon>
        <taxon>Microbacteriaceae</taxon>
        <taxon>Microbacterium</taxon>
    </lineage>
</organism>
<gene>
    <name evidence="5" type="ORF">JNB61_09755</name>
</gene>
<keyword evidence="1" id="KW-0175">Coiled coil</keyword>
<keyword evidence="6" id="KW-1185">Reference proteome</keyword>
<evidence type="ECO:0000256" key="3">
    <source>
        <dbReference type="SAM" id="Phobius"/>
    </source>
</evidence>
<dbReference type="Pfam" id="PF04536">
    <property type="entry name" value="TPM_phosphatase"/>
    <property type="match status" value="1"/>
</dbReference>
<name>A0ABS7I0E0_9MICO</name>
<evidence type="ECO:0000256" key="1">
    <source>
        <dbReference type="SAM" id="Coils"/>
    </source>
</evidence>
<accession>A0ABS7I0E0</accession>
<evidence type="ECO:0000313" key="6">
    <source>
        <dbReference type="Proteomes" id="UP000777440"/>
    </source>
</evidence>
<feature type="transmembrane region" description="Helical" evidence="3">
    <location>
        <begin position="174"/>
        <end position="195"/>
    </location>
</feature>
<dbReference type="RefSeq" id="WP_220339472.1">
    <property type="nucleotide sequence ID" value="NZ_JAEUAX010000004.1"/>
</dbReference>
<keyword evidence="3" id="KW-0472">Membrane</keyword>
<feature type="domain" description="TPM" evidence="4">
    <location>
        <begin position="38"/>
        <end position="156"/>
    </location>
</feature>
<reference evidence="5 6" key="1">
    <citation type="journal article" date="2021" name="MBio">
        <title>Poor Competitiveness of Bradyrhizobium in Pigeon Pea Root Colonization in Indian Soils.</title>
        <authorList>
            <person name="Chalasani D."/>
            <person name="Basu A."/>
            <person name="Pullabhotla S.V.S.R.N."/>
            <person name="Jorrin B."/>
            <person name="Neal A.L."/>
            <person name="Poole P.S."/>
            <person name="Podile A.R."/>
            <person name="Tkacz A."/>
        </authorList>
    </citation>
    <scope>NUCLEOTIDE SEQUENCE [LARGE SCALE GENOMIC DNA]</scope>
    <source>
        <strain evidence="5 6">HU12</strain>
    </source>
</reference>
<proteinExistence type="predicted"/>